<sequence length="121" mass="13674">MDMNATTTGHFIKSKITKDFKNFQFSKDVTTLLSTSGEYKALIYMYIDGLNIQFARSTTNRQPVNVLVCRKKAAAAAAAAPTDKSNQSVFSHKLSFVAWYLVYGYNLKQQQDNNSFEHSMI</sequence>
<evidence type="ECO:0000313" key="2">
    <source>
        <dbReference type="Proteomes" id="UP000092445"/>
    </source>
</evidence>
<dbReference type="VEuPathDB" id="VectorBase:GPAI030635"/>
<accession>A0A1B0A0H4</accession>
<organism evidence="1 2">
    <name type="scientific">Glossina pallidipes</name>
    <name type="common">Tsetse fly</name>
    <dbReference type="NCBI Taxonomy" id="7398"/>
    <lineage>
        <taxon>Eukaryota</taxon>
        <taxon>Metazoa</taxon>
        <taxon>Ecdysozoa</taxon>
        <taxon>Arthropoda</taxon>
        <taxon>Hexapoda</taxon>
        <taxon>Insecta</taxon>
        <taxon>Pterygota</taxon>
        <taxon>Neoptera</taxon>
        <taxon>Endopterygota</taxon>
        <taxon>Diptera</taxon>
        <taxon>Brachycera</taxon>
        <taxon>Muscomorpha</taxon>
        <taxon>Hippoboscoidea</taxon>
        <taxon>Glossinidae</taxon>
        <taxon>Glossina</taxon>
    </lineage>
</organism>
<dbReference type="Proteomes" id="UP000092445">
    <property type="component" value="Unassembled WGS sequence"/>
</dbReference>
<reference evidence="2" key="1">
    <citation type="submission" date="2014-03" db="EMBL/GenBank/DDBJ databases">
        <authorList>
            <person name="Aksoy S."/>
            <person name="Warren W."/>
            <person name="Wilson R.K."/>
        </authorList>
    </citation>
    <scope>NUCLEOTIDE SEQUENCE [LARGE SCALE GENOMIC DNA]</scope>
    <source>
        <strain evidence="2">IAEA</strain>
    </source>
</reference>
<name>A0A1B0A0H4_GLOPL</name>
<dbReference type="AlphaFoldDB" id="A0A1B0A0H4"/>
<dbReference type="EnsemblMetazoa" id="GPAI030635-RA">
    <property type="protein sequence ID" value="GPAI030635-PA"/>
    <property type="gene ID" value="GPAI030635"/>
</dbReference>
<evidence type="ECO:0000313" key="1">
    <source>
        <dbReference type="EnsemblMetazoa" id="GPAI030635-PA"/>
    </source>
</evidence>
<keyword evidence="2" id="KW-1185">Reference proteome</keyword>
<proteinExistence type="predicted"/>
<protein>
    <submittedName>
        <fullName evidence="1">Uncharacterized protein</fullName>
    </submittedName>
</protein>
<reference evidence="1" key="2">
    <citation type="submission" date="2020-05" db="UniProtKB">
        <authorList>
            <consortium name="EnsemblMetazoa"/>
        </authorList>
    </citation>
    <scope>IDENTIFICATION</scope>
    <source>
        <strain evidence="1">IAEA</strain>
    </source>
</reference>